<comment type="caution">
    <text evidence="1">The sequence shown here is derived from an EMBL/GenBank/DDBJ whole genome shotgun (WGS) entry which is preliminary data.</text>
</comment>
<protein>
    <submittedName>
        <fullName evidence="1">Uncharacterized protein</fullName>
    </submittedName>
</protein>
<organism evidence="1 2">
    <name type="scientific">Oedothorax gibbosus</name>
    <dbReference type="NCBI Taxonomy" id="931172"/>
    <lineage>
        <taxon>Eukaryota</taxon>
        <taxon>Metazoa</taxon>
        <taxon>Ecdysozoa</taxon>
        <taxon>Arthropoda</taxon>
        <taxon>Chelicerata</taxon>
        <taxon>Arachnida</taxon>
        <taxon>Araneae</taxon>
        <taxon>Araneomorphae</taxon>
        <taxon>Entelegynae</taxon>
        <taxon>Araneoidea</taxon>
        <taxon>Linyphiidae</taxon>
        <taxon>Erigoninae</taxon>
        <taxon>Oedothorax</taxon>
    </lineage>
</organism>
<dbReference type="Proteomes" id="UP000827092">
    <property type="component" value="Unassembled WGS sequence"/>
</dbReference>
<keyword evidence="2" id="KW-1185">Reference proteome</keyword>
<evidence type="ECO:0000313" key="2">
    <source>
        <dbReference type="Proteomes" id="UP000827092"/>
    </source>
</evidence>
<gene>
    <name evidence="1" type="ORF">JTE90_020331</name>
</gene>
<proteinExistence type="predicted"/>
<accession>A0AAV6VQC5</accession>
<dbReference type="AlphaFoldDB" id="A0AAV6VQC5"/>
<dbReference type="EMBL" id="JAFNEN010000047">
    <property type="protein sequence ID" value="KAG8197956.1"/>
    <property type="molecule type" value="Genomic_DNA"/>
</dbReference>
<sequence length="100" mass="11300">MKFATEVGLLSPPDDSPKPPCPQCGADCKVTRDKNKKLGFFYTCTEMCTGTHKKSFEGCLVSRKIRVLMLPPTTHLANLRQTTHQTLKNMTNRHQKIHKS</sequence>
<name>A0AAV6VQC5_9ARAC</name>
<evidence type="ECO:0000313" key="1">
    <source>
        <dbReference type="EMBL" id="KAG8197956.1"/>
    </source>
</evidence>
<reference evidence="1 2" key="1">
    <citation type="journal article" date="2022" name="Nat. Ecol. Evol.">
        <title>A masculinizing supergene underlies an exaggerated male reproductive morph in a spider.</title>
        <authorList>
            <person name="Hendrickx F."/>
            <person name="De Corte Z."/>
            <person name="Sonet G."/>
            <person name="Van Belleghem S.M."/>
            <person name="Kostlbacher S."/>
            <person name="Vangestel C."/>
        </authorList>
    </citation>
    <scope>NUCLEOTIDE SEQUENCE [LARGE SCALE GENOMIC DNA]</scope>
    <source>
        <strain evidence="1">W744_W776</strain>
    </source>
</reference>